<dbReference type="CDD" id="cd02511">
    <property type="entry name" value="Beta4Glucosyltransferase"/>
    <property type="match status" value="1"/>
</dbReference>
<accession>A0A2M7BAQ7</accession>
<proteinExistence type="predicted"/>
<dbReference type="SUPFAM" id="SSF53448">
    <property type="entry name" value="Nucleotide-diphospho-sugar transferases"/>
    <property type="match status" value="1"/>
</dbReference>
<gene>
    <name evidence="2" type="ORF">COS54_03530</name>
</gene>
<feature type="domain" description="Glycosyltransferase 2-like" evidence="1">
    <location>
        <begin position="6"/>
        <end position="121"/>
    </location>
</feature>
<dbReference type="PANTHER" id="PTHR43630:SF2">
    <property type="entry name" value="GLYCOSYLTRANSFERASE"/>
    <property type="match status" value="1"/>
</dbReference>
<dbReference type="EMBL" id="PEVC01000061">
    <property type="protein sequence ID" value="PIV00172.1"/>
    <property type="molecule type" value="Genomic_DNA"/>
</dbReference>
<dbReference type="Gene3D" id="3.90.550.10">
    <property type="entry name" value="Spore Coat Polysaccharide Biosynthesis Protein SpsA, Chain A"/>
    <property type="match status" value="1"/>
</dbReference>
<evidence type="ECO:0000259" key="1">
    <source>
        <dbReference type="Pfam" id="PF00535"/>
    </source>
</evidence>
<evidence type="ECO:0000313" key="3">
    <source>
        <dbReference type="Proteomes" id="UP000229631"/>
    </source>
</evidence>
<sequence>MSQKISAIVLTRNEEEIIADCLESIKWVDEIVIVDNASTDDTLKITKKFKVDKIVETGDKNTFSERRNQGAKEAKNDWLLYVDSDERVTPVLRNEIEKTIEDKESGFAAYAIPRRNIRLTKELHFGGWWPDYVVRLIKKDKLKVWKGDLHEQPEIEGEIGYLKEALVHFSHRGSLENKLQNTINWSKIEAQKLYEAGHPPMTIPRFLSATWREFYFRMIKKQAFRDGTEGVIEAFYQVFSVFISYARLWELQTKKGKI</sequence>
<dbReference type="Proteomes" id="UP000229631">
    <property type="component" value="Unassembled WGS sequence"/>
</dbReference>
<dbReference type="InterPro" id="IPR029044">
    <property type="entry name" value="Nucleotide-diphossugar_trans"/>
</dbReference>
<protein>
    <submittedName>
        <fullName evidence="2">Glycosyltransferase family 2 protein</fullName>
    </submittedName>
</protein>
<name>A0A2M7BAQ7_9BACT</name>
<dbReference type="GO" id="GO:0016740">
    <property type="term" value="F:transferase activity"/>
    <property type="evidence" value="ECO:0007669"/>
    <property type="project" value="UniProtKB-KW"/>
</dbReference>
<comment type="caution">
    <text evidence="2">The sequence shown here is derived from an EMBL/GenBank/DDBJ whole genome shotgun (WGS) entry which is preliminary data.</text>
</comment>
<keyword evidence="2" id="KW-0808">Transferase</keyword>
<dbReference type="Pfam" id="PF00535">
    <property type="entry name" value="Glycos_transf_2"/>
    <property type="match status" value="1"/>
</dbReference>
<evidence type="ECO:0000313" key="2">
    <source>
        <dbReference type="EMBL" id="PIV00172.1"/>
    </source>
</evidence>
<organism evidence="2 3">
    <name type="scientific">Candidatus Shapirobacteria bacterium CG03_land_8_20_14_0_80_39_12</name>
    <dbReference type="NCBI Taxonomy" id="1974879"/>
    <lineage>
        <taxon>Bacteria</taxon>
        <taxon>Candidatus Shapironibacteriota</taxon>
    </lineage>
</organism>
<dbReference type="PANTHER" id="PTHR43630">
    <property type="entry name" value="POLY-BETA-1,6-N-ACETYL-D-GLUCOSAMINE SYNTHASE"/>
    <property type="match status" value="1"/>
</dbReference>
<dbReference type="InterPro" id="IPR001173">
    <property type="entry name" value="Glyco_trans_2-like"/>
</dbReference>
<reference evidence="3" key="1">
    <citation type="submission" date="2017-09" db="EMBL/GenBank/DDBJ databases">
        <title>Depth-based differentiation of microbial function through sediment-hosted aquifers and enrichment of novel symbionts in the deep terrestrial subsurface.</title>
        <authorList>
            <person name="Probst A.J."/>
            <person name="Ladd B."/>
            <person name="Jarett J.K."/>
            <person name="Geller-Mcgrath D.E."/>
            <person name="Sieber C.M.K."/>
            <person name="Emerson J.B."/>
            <person name="Anantharaman K."/>
            <person name="Thomas B.C."/>
            <person name="Malmstrom R."/>
            <person name="Stieglmeier M."/>
            <person name="Klingl A."/>
            <person name="Woyke T."/>
            <person name="Ryan C.M."/>
            <person name="Banfield J.F."/>
        </authorList>
    </citation>
    <scope>NUCLEOTIDE SEQUENCE [LARGE SCALE GENOMIC DNA]</scope>
</reference>
<dbReference type="AlphaFoldDB" id="A0A2M7BAQ7"/>